<dbReference type="Gene3D" id="3.40.50.2000">
    <property type="entry name" value="Glycogen Phosphorylase B"/>
    <property type="match status" value="2"/>
</dbReference>
<reference evidence="3" key="1">
    <citation type="submission" date="2020-04" db="EMBL/GenBank/DDBJ databases">
        <title>Description of novel Gluconacetobacter.</title>
        <authorList>
            <person name="Sombolestani A."/>
        </authorList>
    </citation>
    <scope>NUCLEOTIDE SEQUENCE [LARGE SCALE GENOMIC DNA]</scope>
    <source>
        <strain evidence="3">LMG 1745</strain>
    </source>
</reference>
<reference evidence="2 3" key="2">
    <citation type="submission" date="2020-11" db="EMBL/GenBank/DDBJ databases">
        <title>Description of novel Gluconobacter species.</title>
        <authorList>
            <person name="Cleenwerck I."/>
            <person name="Cnockaert M."/>
            <person name="Borremans W."/>
            <person name="Wieme A.D."/>
            <person name="De Vuyst L."/>
            <person name="Vandamme P."/>
        </authorList>
    </citation>
    <scope>NUCLEOTIDE SEQUENCE [LARGE SCALE GENOMIC DNA]</scope>
    <source>
        <strain evidence="2 3">LMG 1745</strain>
    </source>
</reference>
<dbReference type="Gene3D" id="3.90.550.10">
    <property type="entry name" value="Spore Coat Polysaccharide Biosynthesis Protein SpsA, Chain A"/>
    <property type="match status" value="1"/>
</dbReference>
<protein>
    <submittedName>
        <fullName evidence="2">Glycosyltransferase</fullName>
    </submittedName>
</protein>
<dbReference type="InterPro" id="IPR001173">
    <property type="entry name" value="Glyco_trans_2-like"/>
</dbReference>
<name>A0ABR9YVW7_9PROT</name>
<dbReference type="SUPFAM" id="SSF53448">
    <property type="entry name" value="Nucleotide-diphospho-sugar transferases"/>
    <property type="match status" value="1"/>
</dbReference>
<evidence type="ECO:0000313" key="3">
    <source>
        <dbReference type="Proteomes" id="UP000662701"/>
    </source>
</evidence>
<organism evidence="2 3">
    <name type="scientific">Gluconobacter cadivus</name>
    <dbReference type="NCBI Taxonomy" id="2728101"/>
    <lineage>
        <taxon>Bacteria</taxon>
        <taxon>Pseudomonadati</taxon>
        <taxon>Pseudomonadota</taxon>
        <taxon>Alphaproteobacteria</taxon>
        <taxon>Acetobacterales</taxon>
        <taxon>Acetobacteraceae</taxon>
        <taxon>Gluconobacter</taxon>
    </lineage>
</organism>
<feature type="domain" description="Glycosyltransferase 2-like" evidence="1">
    <location>
        <begin position="971"/>
        <end position="1108"/>
    </location>
</feature>
<dbReference type="PANTHER" id="PTHR41244">
    <property type="entry name" value="RHAMNAN SYNTHESIS F"/>
    <property type="match status" value="1"/>
</dbReference>
<dbReference type="Pfam" id="PF13692">
    <property type="entry name" value="Glyco_trans_1_4"/>
    <property type="match status" value="1"/>
</dbReference>
<dbReference type="Pfam" id="PF14307">
    <property type="entry name" value="Glyco_tran_WbsX"/>
    <property type="match status" value="1"/>
</dbReference>
<dbReference type="EMBL" id="JABCQH010000004">
    <property type="protein sequence ID" value="MBF0888321.1"/>
    <property type="molecule type" value="Genomic_DNA"/>
</dbReference>
<accession>A0ABR9YVW7</accession>
<evidence type="ECO:0000313" key="2">
    <source>
        <dbReference type="EMBL" id="MBF0888321.1"/>
    </source>
</evidence>
<dbReference type="Gene3D" id="3.20.20.80">
    <property type="entry name" value="Glycosidases"/>
    <property type="match status" value="1"/>
</dbReference>
<dbReference type="PANTHER" id="PTHR41244:SF1">
    <property type="entry name" value="GLYCOSYLTRANSFERASE"/>
    <property type="match status" value="1"/>
</dbReference>
<dbReference type="Proteomes" id="UP000662701">
    <property type="component" value="Unassembled WGS sequence"/>
</dbReference>
<dbReference type="Pfam" id="PF00535">
    <property type="entry name" value="Glycos_transf_2"/>
    <property type="match status" value="1"/>
</dbReference>
<gene>
    <name evidence="2" type="ORF">HKD19_07165</name>
</gene>
<dbReference type="InterPro" id="IPR029044">
    <property type="entry name" value="Nucleotide-diphossugar_trans"/>
</dbReference>
<dbReference type="InterPro" id="IPR032719">
    <property type="entry name" value="WbsX"/>
</dbReference>
<comment type="caution">
    <text evidence="2">The sequence shown here is derived from an EMBL/GenBank/DDBJ whole genome shotgun (WGS) entry which is preliminary data.</text>
</comment>
<evidence type="ECO:0000259" key="1">
    <source>
        <dbReference type="Pfam" id="PF00535"/>
    </source>
</evidence>
<dbReference type="CDD" id="cd11579">
    <property type="entry name" value="Glyco_tran_WbsX"/>
    <property type="match status" value="1"/>
</dbReference>
<dbReference type="SUPFAM" id="SSF53756">
    <property type="entry name" value="UDP-Glycosyltransferase/glycogen phosphorylase"/>
    <property type="match status" value="1"/>
</dbReference>
<proteinExistence type="predicted"/>
<keyword evidence="3" id="KW-1185">Reference proteome</keyword>
<sequence>MPNAFSHSPADDSQAPSFPVDASPLQILGHSGLFDAFYYLKTNPDLEPLGTDVLRHFHQHGWREGRKPNPFFDPHWYLSQNRDVIGDPLLHYVLRGEREGRRPIAWFDPTWYVKTYHVPERMLALAHYLLNRHTTPLRPIPDFDPEFYLRSYPDVAKAGLDALEHYMIQGFREARRPFDGFDPLYYRRKHLRNAPESNPFLHYLENRERPDVHPCSPESEISVFGEIKRRTKPGPFFEKPRPIPKSAIRRARVLAYYLPQFHAIPENDAWWGDGFTEWANLPRGVPRFADHYQPRIPRDLGHYTLNSPEILERQAAMAQAAGIEGFIFYFYWFNRQRLLEQPLDILLANPQIDLPFCLMWANENWSRRWDGSDDDLLIAQDYRPEDDEALVDCFARYLKDRRYIHCDGRPVLMIYRPGTIPDAPATIARWRAMFRHRHGLNPILVMGQAFGDENPDLFGLDGAIEFPPHKVVSGCNLMNDELKLFDNEFSAQVYDYSDVVEHALSQPEAPFPLIRTAAPSWDNDARRQGKGLVLHGSTPELYEHWLGGLIEQAQTRTFFGDPVVCINAWNEWAEGAYLEPDQHFGSAYLNATARACTGFGGKRSRSKLLLIGHDAFPAGAQRLLLETGRTLQHCFGVELQFLLLADGALLNDYRNVAPTEVLSAEAETLASRLYTLQKQGFQSAILNSAASSGIAPHLAQAGIDFLFLIHELPALLRSRDLYTPMKQACALARNVIVPARSVARKLDLETAKTLKILPQGLYAAASLSLQTRQTIRKQMGFSSTDPVVIGAGYADLRKGFDLFLQLWRKLRSTVHCVWLGDIDPSLKNSLHTELENACSSGTFHMPGRIDNVPVWFAAADVFVLPSREDPYPSVVLEALAAGLPCVAFDDAGGIPDLLKELDSNKDFQNRTVPFADVSTLASATEELAIWSMKRTGKERQKAGRFAQDAFSFKHYAQDILSLALPKVPKISVVIPSYNYARYMSSRLSSIFAQTIPVFEIIVLDDASHDNSLEIARQTAKDWNRDILCIENTVPSGSVFRQWHKALNLAQGDWIWIAEADDFCEPDFLENILDGINSNPSVVMAFTDSRSVDEDGTPMSSSYRPYYSQSVGALLENNSQFTGEGFVRECLFERNLVLNVSSAIFQKKRLLTAINACQKDLKTLRVAGDWRIYVELLTQEDAEIVYIAKSLNVHRRHAVSATHSLNRLNHIEEIAYMHTLLINRLTLHEAHTKRQKDYIAALENQFGIQQTH</sequence>
<dbReference type="RefSeq" id="WP_194262190.1">
    <property type="nucleotide sequence ID" value="NZ_JABCQH010000004.1"/>
</dbReference>